<keyword evidence="12" id="KW-0645">Protease</keyword>
<dbReference type="GO" id="GO:0005789">
    <property type="term" value="C:endoplasmic reticulum membrane"/>
    <property type="evidence" value="ECO:0007669"/>
    <property type="project" value="UniProtKB-SubCell"/>
</dbReference>
<dbReference type="InterPro" id="IPR013233">
    <property type="entry name" value="PIG-X/PBN1"/>
</dbReference>
<evidence type="ECO:0000256" key="10">
    <source>
        <dbReference type="ARBA" id="ARBA00023180"/>
    </source>
</evidence>
<comment type="pathway">
    <text evidence="2 11">Glycolipid biosynthesis; glycosylphosphatidylinositol-anchor biosynthesis.</text>
</comment>
<dbReference type="PANTHER" id="PTHR28533:SF1">
    <property type="entry name" value="PROTEIN PBN1"/>
    <property type="match status" value="1"/>
</dbReference>
<keyword evidence="12" id="KW-0378">Hydrolase</keyword>
<evidence type="ECO:0000313" key="13">
    <source>
        <dbReference type="Proteomes" id="UP001219355"/>
    </source>
</evidence>
<dbReference type="GO" id="GO:0008233">
    <property type="term" value="F:peptidase activity"/>
    <property type="evidence" value="ECO:0007669"/>
    <property type="project" value="UniProtKB-KW"/>
</dbReference>
<evidence type="ECO:0000256" key="5">
    <source>
        <dbReference type="ARBA" id="ARBA00022502"/>
    </source>
</evidence>
<keyword evidence="5 11" id="KW-0337">GPI-anchor biosynthesis</keyword>
<feature type="transmembrane region" description="Helical" evidence="11">
    <location>
        <begin position="420"/>
        <end position="443"/>
    </location>
</feature>
<dbReference type="Proteomes" id="UP001219355">
    <property type="component" value="Chromosome 1"/>
</dbReference>
<dbReference type="GO" id="GO:0006508">
    <property type="term" value="P:proteolysis"/>
    <property type="evidence" value="ECO:0007669"/>
    <property type="project" value="UniProtKB-KW"/>
</dbReference>
<dbReference type="EMBL" id="CP120627">
    <property type="protein sequence ID" value="WEW56622.1"/>
    <property type="molecule type" value="Genomic_DNA"/>
</dbReference>
<reference evidence="12" key="1">
    <citation type="submission" date="2023-03" db="EMBL/GenBank/DDBJ databases">
        <title>Emydomyces testavorans Genome Sequence.</title>
        <authorList>
            <person name="Hoyer L."/>
        </authorList>
    </citation>
    <scope>NUCLEOTIDE SEQUENCE</scope>
    <source>
        <strain evidence="12">16-2883</strain>
    </source>
</reference>
<evidence type="ECO:0000313" key="12">
    <source>
        <dbReference type="EMBL" id="WEW56622.1"/>
    </source>
</evidence>
<comment type="function">
    <text evidence="11">Required for proper folding and/or the stability of a subset of proteins in the endoplasmic reticulum. Component of glycosylphosphatidylinositol-mannosyltransferase 1 which transfers the first of the 4 mannoses in the GPI-anchor precursors during GPI-anchor biosynthesis. Probably acts by stabilizing the mannosyltransferase GPI14.</text>
</comment>
<gene>
    <name evidence="12" type="primary">PBN1</name>
    <name evidence="12" type="ORF">PRK78_002070</name>
</gene>
<keyword evidence="10" id="KW-0325">Glycoprotein</keyword>
<sequence>MKRRITLIHDAEGEFDPQQAHLTSNSVSIRSLHGARQERLTFELQELPNEKTFGVDSKCTVPESSFIPLNDVAKSGELPYLQFYQILPSLDPLVTYIREAICSKEDAPCRDGASLIRFADTLDIDYDRVLNSFAITVYWSKPVGKGGWDDTVYNHQPNKDKVDIGILAPQPPLEPDELRLGGFLAVLGRDKELTRFSTPTGLHPTLSLSIPQSALSPPPAPSDTVCGLYTYITLPSHLFADKYQLSTTDPLFLQSHNLRSLHHMAGETDLEAPDWVTRRWGSHLLMELATPKPNKKDTKKPKKTSSDDWEIAIPLHLRYLHPSKSGYRNVSAPWPLVFWACTSDDTSKMGINPFDRTHLAWDDLFGAKKTYFYQFHPSPEPVTTNEPAEVPKLVETIQVPVLRINEDAKFMANQARQIEFGTVGVILVGFFWVLWKLGVVVRISGVRSNQALRTRETEKNKTQ</sequence>
<keyword evidence="13" id="KW-1185">Reference proteome</keyword>
<dbReference type="GO" id="GO:1990529">
    <property type="term" value="C:glycosylphosphatidylinositol-mannosyltransferase I complex"/>
    <property type="evidence" value="ECO:0007669"/>
    <property type="project" value="TreeGrafter"/>
</dbReference>
<dbReference type="GO" id="GO:0006506">
    <property type="term" value="P:GPI anchor biosynthetic process"/>
    <property type="evidence" value="ECO:0007669"/>
    <property type="project" value="UniProtKB-KW"/>
</dbReference>
<evidence type="ECO:0000256" key="6">
    <source>
        <dbReference type="ARBA" id="ARBA00022692"/>
    </source>
</evidence>
<organism evidence="12 13">
    <name type="scientific">Emydomyces testavorans</name>
    <dbReference type="NCBI Taxonomy" id="2070801"/>
    <lineage>
        <taxon>Eukaryota</taxon>
        <taxon>Fungi</taxon>
        <taxon>Dikarya</taxon>
        <taxon>Ascomycota</taxon>
        <taxon>Pezizomycotina</taxon>
        <taxon>Eurotiomycetes</taxon>
        <taxon>Eurotiomycetidae</taxon>
        <taxon>Onygenales</taxon>
        <taxon>Nannizziopsiaceae</taxon>
        <taxon>Emydomyces</taxon>
    </lineage>
</organism>
<comment type="subcellular location">
    <subcellularLocation>
        <location evidence="11">Endoplasmic reticulum membrane</location>
        <topology evidence="11">Single-pass membrane protein</topology>
    </subcellularLocation>
    <subcellularLocation>
        <location evidence="1">Endoplasmic reticulum membrane</location>
        <topology evidence="1">Single-pass type III membrane protein</topology>
    </subcellularLocation>
</comment>
<evidence type="ECO:0000256" key="3">
    <source>
        <dbReference type="ARBA" id="ARBA00010345"/>
    </source>
</evidence>
<evidence type="ECO:0000256" key="2">
    <source>
        <dbReference type="ARBA" id="ARBA00004687"/>
    </source>
</evidence>
<dbReference type="InterPro" id="IPR042322">
    <property type="entry name" value="Pbn1"/>
</dbReference>
<dbReference type="AlphaFoldDB" id="A0AAF0IHA0"/>
<evidence type="ECO:0000256" key="9">
    <source>
        <dbReference type="ARBA" id="ARBA00023136"/>
    </source>
</evidence>
<evidence type="ECO:0000256" key="7">
    <source>
        <dbReference type="ARBA" id="ARBA00022824"/>
    </source>
</evidence>
<evidence type="ECO:0000256" key="11">
    <source>
        <dbReference type="RuleBase" id="RU366056"/>
    </source>
</evidence>
<accession>A0AAF0IHA0</accession>
<evidence type="ECO:0000256" key="8">
    <source>
        <dbReference type="ARBA" id="ARBA00022989"/>
    </source>
</evidence>
<dbReference type="PANTHER" id="PTHR28533">
    <property type="entry name" value="PROTEIN PBN1"/>
    <property type="match status" value="1"/>
</dbReference>
<keyword evidence="6 11" id="KW-0812">Transmembrane</keyword>
<dbReference type="SMART" id="SM00780">
    <property type="entry name" value="PIG-X"/>
    <property type="match status" value="1"/>
</dbReference>
<proteinExistence type="inferred from homology"/>
<evidence type="ECO:0000256" key="1">
    <source>
        <dbReference type="ARBA" id="ARBA00004643"/>
    </source>
</evidence>
<dbReference type="GO" id="GO:0000030">
    <property type="term" value="F:mannosyltransferase activity"/>
    <property type="evidence" value="ECO:0007669"/>
    <property type="project" value="TreeGrafter"/>
</dbReference>
<protein>
    <recommendedName>
        <fullName evidence="4 11">Protein PBN1</fullName>
    </recommendedName>
</protein>
<keyword evidence="7 11" id="KW-0256">Endoplasmic reticulum</keyword>
<dbReference type="Pfam" id="PF08320">
    <property type="entry name" value="PIG-X"/>
    <property type="match status" value="1"/>
</dbReference>
<name>A0AAF0IHA0_9EURO</name>
<keyword evidence="9 11" id="KW-0472">Membrane</keyword>
<keyword evidence="8 11" id="KW-1133">Transmembrane helix</keyword>
<comment type="similarity">
    <text evidence="3 11">Belongs to the PIGX family.</text>
</comment>
<evidence type="ECO:0000256" key="4">
    <source>
        <dbReference type="ARBA" id="ARBA00020410"/>
    </source>
</evidence>